<keyword evidence="6" id="KW-1185">Reference proteome</keyword>
<reference evidence="5" key="1">
    <citation type="journal article" date="2023" name="Plant J.">
        <title>The genome of the king protea, Protea cynaroides.</title>
        <authorList>
            <person name="Chang J."/>
            <person name="Duong T.A."/>
            <person name="Schoeman C."/>
            <person name="Ma X."/>
            <person name="Roodt D."/>
            <person name="Barker N."/>
            <person name="Li Z."/>
            <person name="Van de Peer Y."/>
            <person name="Mizrachi E."/>
        </authorList>
    </citation>
    <scope>NUCLEOTIDE SEQUENCE</scope>
    <source>
        <tissue evidence="5">Young leaves</tissue>
    </source>
</reference>
<feature type="region of interest" description="Disordered" evidence="3">
    <location>
        <begin position="411"/>
        <end position="508"/>
    </location>
</feature>
<protein>
    <recommendedName>
        <fullName evidence="4">Bromo domain-containing protein</fullName>
    </recommendedName>
</protein>
<comment type="caution">
    <text evidence="5">The sequence shown here is derived from an EMBL/GenBank/DDBJ whole genome shotgun (WGS) entry which is preliminary data.</text>
</comment>
<feature type="compositionally biased region" description="Basic residues" evidence="3">
    <location>
        <begin position="219"/>
        <end position="229"/>
    </location>
</feature>
<dbReference type="EMBL" id="JAMYWD010000003">
    <property type="protein sequence ID" value="KAJ4977169.1"/>
    <property type="molecule type" value="Genomic_DNA"/>
</dbReference>
<dbReference type="OrthoDB" id="1742084at2759"/>
<evidence type="ECO:0000256" key="2">
    <source>
        <dbReference type="PROSITE-ProRule" id="PRU00035"/>
    </source>
</evidence>
<feature type="compositionally biased region" description="Polar residues" evidence="3">
    <location>
        <begin position="115"/>
        <end position="128"/>
    </location>
</feature>
<dbReference type="AlphaFoldDB" id="A0A9Q0KVT6"/>
<dbReference type="PROSITE" id="PS50014">
    <property type="entry name" value="BROMODOMAIN_2"/>
    <property type="match status" value="1"/>
</dbReference>
<feature type="region of interest" description="Disordered" evidence="3">
    <location>
        <begin position="99"/>
        <end position="154"/>
    </location>
</feature>
<dbReference type="InterPro" id="IPR036427">
    <property type="entry name" value="Bromodomain-like_sf"/>
</dbReference>
<dbReference type="PANTHER" id="PTHR37888">
    <property type="entry name" value="DNA-BINDING BROMODOMAIN-CONTAINING PROTEIN"/>
    <property type="match status" value="1"/>
</dbReference>
<sequence>MAMVRWGTWEELLLGGAVIRHGNRSWDAVAAELQARSLHPYSFTAEVCKAKYEDLQERFCGCKAWFEKLRKQRVAELKRELEKSEDSIGSLESKLVNLKAEREGSRRGDYDSSRTESPVTVGNSSEAVESSGKEASKDGLSAGSFTEETPTNWSPECHVPAVAVAVVSSPQENIIIKQEPEAEAEAEAEPSEEREKTMACADEKTPAVEDIVGARGGCMRKRRGKRKRKDCTTSGSRDVKEGSVGENDVSTSGAVAVTVPDKEDATDNPSIKPYNREVDDSAEQGVELMRILDSLMENNCASVFRRRLDSQRRARYKRSVRRHLDMETIRSRIVDRSITSTIELYRDVLLLANNAVVFYPKNTRQFKSALSLRDLVMKTFRRIPYDIIRNTTVAVPVVPTTITEVAAAPASFPAPAPAPAPVVTEPLKRNPTAKPRSARPYNRKVADGGKVVTGTQPGEDKKARDAASPAESTPAVKKGVGRPAKAGRGGARKPPGVPVKARKRARRS</sequence>
<dbReference type="Proteomes" id="UP001141806">
    <property type="component" value="Unassembled WGS sequence"/>
</dbReference>
<feature type="compositionally biased region" description="Polar residues" evidence="3">
    <location>
        <begin position="143"/>
        <end position="154"/>
    </location>
</feature>
<feature type="domain" description="Bromo" evidence="4">
    <location>
        <begin position="296"/>
        <end position="366"/>
    </location>
</feature>
<feature type="compositionally biased region" description="Basic and acidic residues" evidence="3">
    <location>
        <begin position="99"/>
        <end position="114"/>
    </location>
</feature>
<evidence type="ECO:0000256" key="3">
    <source>
        <dbReference type="SAM" id="MobiDB-lite"/>
    </source>
</evidence>
<dbReference type="SUPFAM" id="SSF47370">
    <property type="entry name" value="Bromodomain"/>
    <property type="match status" value="1"/>
</dbReference>
<dbReference type="Pfam" id="PF00439">
    <property type="entry name" value="Bromodomain"/>
    <property type="match status" value="1"/>
</dbReference>
<feature type="region of interest" description="Disordered" evidence="3">
    <location>
        <begin position="179"/>
        <end position="202"/>
    </location>
</feature>
<dbReference type="PANTHER" id="PTHR37888:SF4">
    <property type="entry name" value="OS07G0565300 PROTEIN"/>
    <property type="match status" value="1"/>
</dbReference>
<dbReference type="CDD" id="cd04369">
    <property type="entry name" value="Bromodomain"/>
    <property type="match status" value="1"/>
</dbReference>
<gene>
    <name evidence="5" type="ORF">NE237_002275</name>
</gene>
<evidence type="ECO:0000256" key="1">
    <source>
        <dbReference type="ARBA" id="ARBA00023117"/>
    </source>
</evidence>
<accession>A0A9Q0KVT6</accession>
<proteinExistence type="predicted"/>
<keyword evidence="1 2" id="KW-0103">Bromodomain</keyword>
<dbReference type="Gene3D" id="1.20.920.10">
    <property type="entry name" value="Bromodomain-like"/>
    <property type="match status" value="1"/>
</dbReference>
<dbReference type="InterPro" id="IPR001487">
    <property type="entry name" value="Bromodomain"/>
</dbReference>
<name>A0A9Q0KVT6_9MAGN</name>
<feature type="compositionally biased region" description="Low complexity" evidence="3">
    <location>
        <begin position="475"/>
        <end position="486"/>
    </location>
</feature>
<organism evidence="5 6">
    <name type="scientific">Protea cynaroides</name>
    <dbReference type="NCBI Taxonomy" id="273540"/>
    <lineage>
        <taxon>Eukaryota</taxon>
        <taxon>Viridiplantae</taxon>
        <taxon>Streptophyta</taxon>
        <taxon>Embryophyta</taxon>
        <taxon>Tracheophyta</taxon>
        <taxon>Spermatophyta</taxon>
        <taxon>Magnoliopsida</taxon>
        <taxon>Proteales</taxon>
        <taxon>Proteaceae</taxon>
        <taxon>Protea</taxon>
    </lineage>
</organism>
<feature type="compositionally biased region" description="Basic and acidic residues" evidence="3">
    <location>
        <begin position="191"/>
        <end position="202"/>
    </location>
</feature>
<evidence type="ECO:0000259" key="4">
    <source>
        <dbReference type="PROSITE" id="PS50014"/>
    </source>
</evidence>
<evidence type="ECO:0000313" key="5">
    <source>
        <dbReference type="EMBL" id="KAJ4977169.1"/>
    </source>
</evidence>
<feature type="compositionally biased region" description="Acidic residues" evidence="3">
    <location>
        <begin position="181"/>
        <end position="190"/>
    </location>
</feature>
<feature type="region of interest" description="Disordered" evidence="3">
    <location>
        <begin position="219"/>
        <end position="250"/>
    </location>
</feature>
<dbReference type="SMART" id="SM00297">
    <property type="entry name" value="BROMO"/>
    <property type="match status" value="1"/>
</dbReference>
<evidence type="ECO:0000313" key="6">
    <source>
        <dbReference type="Proteomes" id="UP001141806"/>
    </source>
</evidence>